<accession>A0A5B7HNH7</accession>
<keyword evidence="2" id="KW-1185">Reference proteome</keyword>
<evidence type="ECO:0000313" key="2">
    <source>
        <dbReference type="Proteomes" id="UP000324222"/>
    </source>
</evidence>
<reference evidence="1 2" key="1">
    <citation type="submission" date="2019-05" db="EMBL/GenBank/DDBJ databases">
        <title>Another draft genome of Portunus trituberculatus and its Hox gene families provides insights of decapod evolution.</title>
        <authorList>
            <person name="Jeong J.-H."/>
            <person name="Song I."/>
            <person name="Kim S."/>
            <person name="Choi T."/>
            <person name="Kim D."/>
            <person name="Ryu S."/>
            <person name="Kim W."/>
        </authorList>
    </citation>
    <scope>NUCLEOTIDE SEQUENCE [LARGE SCALE GENOMIC DNA]</scope>
    <source>
        <tissue evidence="1">Muscle</tissue>
    </source>
</reference>
<sequence length="156" mass="16807">MRLLTIARITSSLVDYEALLSLAPFLGRGGARQGDAEAVEERRGLSIMPLAGTKQHARPSAQINHALAATSWSRGPPQEHNPALEVFVFSPSPPQEVEAGVAWRWRPWLEGVSTGGFVVFVSTLVRGGVGEAGPGEARLAAARSWIRHSLHDQLIL</sequence>
<dbReference type="AlphaFoldDB" id="A0A5B7HNH7"/>
<dbReference type="EMBL" id="VSRR010037920">
    <property type="protein sequence ID" value="MPC73960.1"/>
    <property type="molecule type" value="Genomic_DNA"/>
</dbReference>
<proteinExistence type="predicted"/>
<evidence type="ECO:0000313" key="1">
    <source>
        <dbReference type="EMBL" id="MPC73960.1"/>
    </source>
</evidence>
<name>A0A5B7HNH7_PORTR</name>
<protein>
    <submittedName>
        <fullName evidence="1">Uncharacterized protein</fullName>
    </submittedName>
</protein>
<dbReference type="Proteomes" id="UP000324222">
    <property type="component" value="Unassembled WGS sequence"/>
</dbReference>
<organism evidence="1 2">
    <name type="scientific">Portunus trituberculatus</name>
    <name type="common">Swimming crab</name>
    <name type="synonym">Neptunus trituberculatus</name>
    <dbReference type="NCBI Taxonomy" id="210409"/>
    <lineage>
        <taxon>Eukaryota</taxon>
        <taxon>Metazoa</taxon>
        <taxon>Ecdysozoa</taxon>
        <taxon>Arthropoda</taxon>
        <taxon>Crustacea</taxon>
        <taxon>Multicrustacea</taxon>
        <taxon>Malacostraca</taxon>
        <taxon>Eumalacostraca</taxon>
        <taxon>Eucarida</taxon>
        <taxon>Decapoda</taxon>
        <taxon>Pleocyemata</taxon>
        <taxon>Brachyura</taxon>
        <taxon>Eubrachyura</taxon>
        <taxon>Portunoidea</taxon>
        <taxon>Portunidae</taxon>
        <taxon>Portuninae</taxon>
        <taxon>Portunus</taxon>
    </lineage>
</organism>
<comment type="caution">
    <text evidence="1">The sequence shown here is derived from an EMBL/GenBank/DDBJ whole genome shotgun (WGS) entry which is preliminary data.</text>
</comment>
<gene>
    <name evidence="1" type="ORF">E2C01_068303</name>
</gene>